<dbReference type="EMBL" id="CP036425">
    <property type="protein sequence ID" value="QDU32691.1"/>
    <property type="molecule type" value="Genomic_DNA"/>
</dbReference>
<dbReference type="InterPro" id="IPR007809">
    <property type="entry name" value="FlgN-like"/>
</dbReference>
<protein>
    <submittedName>
        <fullName evidence="5">FlgN protein</fullName>
    </submittedName>
</protein>
<dbReference type="Proteomes" id="UP000317369">
    <property type="component" value="Chromosome"/>
</dbReference>
<dbReference type="Gene3D" id="1.20.58.300">
    <property type="entry name" value="FlgN-like"/>
    <property type="match status" value="1"/>
</dbReference>
<comment type="function">
    <text evidence="1">Required for the efficient initiation of filament assembly.</text>
</comment>
<keyword evidence="6" id="KW-1185">Reference proteome</keyword>
<accession>A0A517YR79</accession>
<dbReference type="Pfam" id="PF05130">
    <property type="entry name" value="FlgN"/>
    <property type="match status" value="1"/>
</dbReference>
<evidence type="ECO:0000256" key="2">
    <source>
        <dbReference type="ARBA" id="ARBA00007703"/>
    </source>
</evidence>
<organism evidence="5 6">
    <name type="scientific">Poriferisphaera corsica</name>
    <dbReference type="NCBI Taxonomy" id="2528020"/>
    <lineage>
        <taxon>Bacteria</taxon>
        <taxon>Pseudomonadati</taxon>
        <taxon>Planctomycetota</taxon>
        <taxon>Phycisphaerae</taxon>
        <taxon>Phycisphaerales</taxon>
        <taxon>Phycisphaeraceae</taxon>
        <taxon>Poriferisphaera</taxon>
    </lineage>
</organism>
<dbReference type="InterPro" id="IPR036679">
    <property type="entry name" value="FlgN-like_sf"/>
</dbReference>
<evidence type="ECO:0000256" key="3">
    <source>
        <dbReference type="ARBA" id="ARBA00022795"/>
    </source>
</evidence>
<comment type="similarity">
    <text evidence="2">Belongs to the FlgN family.</text>
</comment>
<dbReference type="SUPFAM" id="SSF140566">
    <property type="entry name" value="FlgN-like"/>
    <property type="match status" value="1"/>
</dbReference>
<name>A0A517YR79_9BACT</name>
<reference evidence="5 6" key="1">
    <citation type="submission" date="2019-02" db="EMBL/GenBank/DDBJ databases">
        <title>Deep-cultivation of Planctomycetes and their phenomic and genomic characterization uncovers novel biology.</title>
        <authorList>
            <person name="Wiegand S."/>
            <person name="Jogler M."/>
            <person name="Boedeker C."/>
            <person name="Pinto D."/>
            <person name="Vollmers J."/>
            <person name="Rivas-Marin E."/>
            <person name="Kohn T."/>
            <person name="Peeters S.H."/>
            <person name="Heuer A."/>
            <person name="Rast P."/>
            <person name="Oberbeckmann S."/>
            <person name="Bunk B."/>
            <person name="Jeske O."/>
            <person name="Meyerdierks A."/>
            <person name="Storesund J.E."/>
            <person name="Kallscheuer N."/>
            <person name="Luecker S."/>
            <person name="Lage O.M."/>
            <person name="Pohl T."/>
            <person name="Merkel B.J."/>
            <person name="Hornburger P."/>
            <person name="Mueller R.-W."/>
            <person name="Bruemmer F."/>
            <person name="Labrenz M."/>
            <person name="Spormann A.M."/>
            <person name="Op den Camp H."/>
            <person name="Overmann J."/>
            <person name="Amann R."/>
            <person name="Jetten M.S.M."/>
            <person name="Mascher T."/>
            <person name="Medema M.H."/>
            <person name="Devos D.P."/>
            <person name="Kaster A.-K."/>
            <person name="Ovreas L."/>
            <person name="Rohde M."/>
            <person name="Galperin M.Y."/>
            <person name="Jogler C."/>
        </authorList>
    </citation>
    <scope>NUCLEOTIDE SEQUENCE [LARGE SCALE GENOMIC DNA]</scope>
    <source>
        <strain evidence="5 6">KS4</strain>
    </source>
</reference>
<keyword evidence="4" id="KW-0175">Coiled coil</keyword>
<dbReference type="KEGG" id="pcor:KS4_07250"/>
<keyword evidence="3" id="KW-1005">Bacterial flagellum biogenesis</keyword>
<evidence type="ECO:0000313" key="6">
    <source>
        <dbReference type="Proteomes" id="UP000317369"/>
    </source>
</evidence>
<dbReference type="RefSeq" id="WP_145074653.1">
    <property type="nucleotide sequence ID" value="NZ_CP036425.1"/>
</dbReference>
<feature type="coiled-coil region" evidence="4">
    <location>
        <begin position="99"/>
        <end position="126"/>
    </location>
</feature>
<gene>
    <name evidence="5" type="ORF">KS4_07250</name>
</gene>
<sequence>MDKSIDNQINTLDLILQKQLQLHTSLLDLLKQKRNAIGSSDPSQMTNICELEQEKIHLIKQLENKRQQIVINVTKHLNPQATLPLTMQDIAQYIGGTEGDRLLIRRNQLRQKMEDVRQQASIAKRATESLMRHMQSIVQTITAASSGTASYGDSGVMNNRGMNMSSLNLTA</sequence>
<dbReference type="AlphaFoldDB" id="A0A517YR79"/>
<evidence type="ECO:0000256" key="4">
    <source>
        <dbReference type="SAM" id="Coils"/>
    </source>
</evidence>
<evidence type="ECO:0000313" key="5">
    <source>
        <dbReference type="EMBL" id="QDU32691.1"/>
    </source>
</evidence>
<evidence type="ECO:0000256" key="1">
    <source>
        <dbReference type="ARBA" id="ARBA00002397"/>
    </source>
</evidence>
<dbReference type="GO" id="GO:0044780">
    <property type="term" value="P:bacterial-type flagellum assembly"/>
    <property type="evidence" value="ECO:0007669"/>
    <property type="project" value="InterPro"/>
</dbReference>
<proteinExistence type="inferred from homology"/>